<name>A0A8H2QK53_9FLAO</name>
<proteinExistence type="predicted"/>
<dbReference type="EMBL" id="VSKM01000003">
    <property type="protein sequence ID" value="TYB77444.1"/>
    <property type="molecule type" value="Genomic_DNA"/>
</dbReference>
<evidence type="ECO:0000313" key="3">
    <source>
        <dbReference type="Proteomes" id="UP000323324"/>
    </source>
</evidence>
<feature type="transmembrane region" description="Helical" evidence="1">
    <location>
        <begin position="119"/>
        <end position="145"/>
    </location>
</feature>
<protein>
    <submittedName>
        <fullName evidence="2">Uncharacterized protein</fullName>
    </submittedName>
</protein>
<dbReference type="Proteomes" id="UP000323324">
    <property type="component" value="Unassembled WGS sequence"/>
</dbReference>
<comment type="caution">
    <text evidence="2">The sequence shown here is derived from an EMBL/GenBank/DDBJ whole genome shotgun (WGS) entry which is preliminary data.</text>
</comment>
<dbReference type="AlphaFoldDB" id="A0A8H2QK53"/>
<feature type="transmembrane region" description="Helical" evidence="1">
    <location>
        <begin position="165"/>
        <end position="183"/>
    </location>
</feature>
<feature type="transmembrane region" description="Helical" evidence="1">
    <location>
        <begin position="87"/>
        <end position="107"/>
    </location>
</feature>
<feature type="transmembrane region" description="Helical" evidence="1">
    <location>
        <begin position="9"/>
        <end position="27"/>
    </location>
</feature>
<keyword evidence="1" id="KW-1133">Transmembrane helix</keyword>
<feature type="transmembrane region" description="Helical" evidence="1">
    <location>
        <begin position="33"/>
        <end position="51"/>
    </location>
</feature>
<sequence>MVKKRVKQVTFILILLIHFSFLGWVLFEKQSNGYVILCFFIITLLLVVTYVKKPVRPQHHNLDELSAIIYVFIGAISTYFLHTSLSLSTVLSASIVGLTVSFLPSILKNDTVVKSIPASIYCGTFVGMTSTTLAAGYLFIVLASGITGLLLVSANGVFHNIGGKLGTLAFGGVLVVFLITFLLS</sequence>
<keyword evidence="1" id="KW-0472">Membrane</keyword>
<gene>
    <name evidence="2" type="ORF">ES676_03890</name>
</gene>
<evidence type="ECO:0000313" key="2">
    <source>
        <dbReference type="EMBL" id="TYB77444.1"/>
    </source>
</evidence>
<feature type="transmembrane region" description="Helical" evidence="1">
    <location>
        <begin position="63"/>
        <end position="81"/>
    </location>
</feature>
<keyword evidence="1" id="KW-0812">Transmembrane</keyword>
<organism evidence="2 3">
    <name type="scientific">Bizionia saleffrena</name>
    <dbReference type="NCBI Taxonomy" id="291189"/>
    <lineage>
        <taxon>Bacteria</taxon>
        <taxon>Pseudomonadati</taxon>
        <taxon>Bacteroidota</taxon>
        <taxon>Flavobacteriia</taxon>
        <taxon>Flavobacteriales</taxon>
        <taxon>Flavobacteriaceae</taxon>
        <taxon>Bizionia</taxon>
    </lineage>
</organism>
<keyword evidence="3" id="KW-1185">Reference proteome</keyword>
<accession>A0A8H2QK53</accession>
<reference evidence="2 3" key="1">
    <citation type="submission" date="2019-08" db="EMBL/GenBank/DDBJ databases">
        <title>Genomes of Antarctic Bizionia species.</title>
        <authorList>
            <person name="Bowman J.P."/>
        </authorList>
    </citation>
    <scope>NUCLEOTIDE SEQUENCE [LARGE SCALE GENOMIC DNA]</scope>
    <source>
        <strain evidence="2 3">HFD</strain>
    </source>
</reference>
<evidence type="ECO:0000256" key="1">
    <source>
        <dbReference type="SAM" id="Phobius"/>
    </source>
</evidence>